<dbReference type="EMBL" id="JBEDUW010000003">
    <property type="protein sequence ID" value="KAK9939325.1"/>
    <property type="molecule type" value="Genomic_DNA"/>
</dbReference>
<reference evidence="2 3" key="1">
    <citation type="journal article" date="2023" name="G3 (Bethesda)">
        <title>A chromosome-length genome assembly and annotation of blackberry (Rubus argutus, cv. 'Hillquist').</title>
        <authorList>
            <person name="Bruna T."/>
            <person name="Aryal R."/>
            <person name="Dudchenko O."/>
            <person name="Sargent D.J."/>
            <person name="Mead D."/>
            <person name="Buti M."/>
            <person name="Cavallini A."/>
            <person name="Hytonen T."/>
            <person name="Andres J."/>
            <person name="Pham M."/>
            <person name="Weisz D."/>
            <person name="Mascagni F."/>
            <person name="Usai G."/>
            <person name="Natali L."/>
            <person name="Bassil N."/>
            <person name="Fernandez G.E."/>
            <person name="Lomsadze A."/>
            <person name="Armour M."/>
            <person name="Olukolu B."/>
            <person name="Poorten T."/>
            <person name="Britton C."/>
            <person name="Davik J."/>
            <person name="Ashrafi H."/>
            <person name="Aiden E.L."/>
            <person name="Borodovsky M."/>
            <person name="Worthington M."/>
        </authorList>
    </citation>
    <scope>NUCLEOTIDE SEQUENCE [LARGE SCALE GENOMIC DNA]</scope>
    <source>
        <strain evidence="2">PI 553951</strain>
    </source>
</reference>
<sequence>MTQSHREHSRHHSQSSMASQTHHQFTSTSIQAIPPYLFLSTNPTSFTNPSRKHTCKFQLITTTPMAAAPHSQGFGHSKPRSSRAQLGFAAPIMASMSLKPRCNSQHGVEPVLSPVPPHPLGPRLQFKKPSRSPAVKPRRRSRPPPPASLQSPSPAHSQLNCCIHPGPCLHEHRWRPRPPSISPLHPP</sequence>
<keyword evidence="3" id="KW-1185">Reference proteome</keyword>
<feature type="compositionally biased region" description="Polar residues" evidence="1">
    <location>
        <begin position="17"/>
        <end position="26"/>
    </location>
</feature>
<evidence type="ECO:0000313" key="3">
    <source>
        <dbReference type="Proteomes" id="UP001457282"/>
    </source>
</evidence>
<name>A0AAW1XTA4_RUBAR</name>
<accession>A0AAW1XTA4</accession>
<gene>
    <name evidence="2" type="ORF">M0R45_016023</name>
</gene>
<feature type="region of interest" description="Disordered" evidence="1">
    <location>
        <begin position="1"/>
        <end position="26"/>
    </location>
</feature>
<organism evidence="2 3">
    <name type="scientific">Rubus argutus</name>
    <name type="common">Southern blackberry</name>
    <dbReference type="NCBI Taxonomy" id="59490"/>
    <lineage>
        <taxon>Eukaryota</taxon>
        <taxon>Viridiplantae</taxon>
        <taxon>Streptophyta</taxon>
        <taxon>Embryophyta</taxon>
        <taxon>Tracheophyta</taxon>
        <taxon>Spermatophyta</taxon>
        <taxon>Magnoliopsida</taxon>
        <taxon>eudicotyledons</taxon>
        <taxon>Gunneridae</taxon>
        <taxon>Pentapetalae</taxon>
        <taxon>rosids</taxon>
        <taxon>fabids</taxon>
        <taxon>Rosales</taxon>
        <taxon>Rosaceae</taxon>
        <taxon>Rosoideae</taxon>
        <taxon>Rosoideae incertae sedis</taxon>
        <taxon>Rubus</taxon>
    </lineage>
</organism>
<evidence type="ECO:0000313" key="2">
    <source>
        <dbReference type="EMBL" id="KAK9939325.1"/>
    </source>
</evidence>
<comment type="caution">
    <text evidence="2">The sequence shown here is derived from an EMBL/GenBank/DDBJ whole genome shotgun (WGS) entry which is preliminary data.</text>
</comment>
<dbReference type="Proteomes" id="UP001457282">
    <property type="component" value="Unassembled WGS sequence"/>
</dbReference>
<feature type="compositionally biased region" description="Low complexity" evidence="1">
    <location>
        <begin position="148"/>
        <end position="157"/>
    </location>
</feature>
<dbReference type="AlphaFoldDB" id="A0AAW1XTA4"/>
<evidence type="ECO:0000256" key="1">
    <source>
        <dbReference type="SAM" id="MobiDB-lite"/>
    </source>
</evidence>
<feature type="region of interest" description="Disordered" evidence="1">
    <location>
        <begin position="101"/>
        <end position="160"/>
    </location>
</feature>
<protein>
    <submittedName>
        <fullName evidence="2">Uncharacterized protein</fullName>
    </submittedName>
</protein>
<feature type="compositionally biased region" description="Basic residues" evidence="1">
    <location>
        <begin position="125"/>
        <end position="142"/>
    </location>
</feature>
<proteinExistence type="predicted"/>